<keyword evidence="2" id="KW-1185">Reference proteome</keyword>
<dbReference type="EMBL" id="LSSL01007537">
    <property type="protein sequence ID" value="OLY77955.1"/>
    <property type="molecule type" value="Genomic_DNA"/>
</dbReference>
<dbReference type="Proteomes" id="UP000187455">
    <property type="component" value="Unassembled WGS sequence"/>
</dbReference>
<organism evidence="1 2">
    <name type="scientific">Smittium mucronatum</name>
    <dbReference type="NCBI Taxonomy" id="133383"/>
    <lineage>
        <taxon>Eukaryota</taxon>
        <taxon>Fungi</taxon>
        <taxon>Fungi incertae sedis</taxon>
        <taxon>Zoopagomycota</taxon>
        <taxon>Kickxellomycotina</taxon>
        <taxon>Harpellomycetes</taxon>
        <taxon>Harpellales</taxon>
        <taxon>Legeriomycetaceae</taxon>
        <taxon>Smittium</taxon>
    </lineage>
</organism>
<proteinExistence type="predicted"/>
<evidence type="ECO:0000313" key="2">
    <source>
        <dbReference type="Proteomes" id="UP000187455"/>
    </source>
</evidence>
<name>A0A1R0GM31_9FUNG</name>
<sequence length="90" mass="10156">MGCNLGRNPTELFDMNADSFKIECLFFGSFKLSIFPRILSCRFDTLVKPVGPKIVPILACPRSHVHGFICDCMDLGPSSHTCSFDRQWNK</sequence>
<comment type="caution">
    <text evidence="1">The sequence shown here is derived from an EMBL/GenBank/DDBJ whole genome shotgun (WGS) entry which is preliminary data.</text>
</comment>
<dbReference type="AlphaFoldDB" id="A0A1R0GM31"/>
<accession>A0A1R0GM31</accession>
<reference evidence="1 2" key="1">
    <citation type="journal article" date="2016" name="Mol. Biol. Evol.">
        <title>Genome-Wide Survey of Gut Fungi (Harpellales) Reveals the First Horizontally Transferred Ubiquitin Gene from a Mosquito Host.</title>
        <authorList>
            <person name="Wang Y."/>
            <person name="White M.M."/>
            <person name="Kvist S."/>
            <person name="Moncalvo J.M."/>
        </authorList>
    </citation>
    <scope>NUCLEOTIDE SEQUENCE [LARGE SCALE GENOMIC DNA]</scope>
    <source>
        <strain evidence="1 2">ALG-7-W6</strain>
    </source>
</reference>
<protein>
    <submittedName>
        <fullName evidence="1">Uncharacterized protein</fullName>
    </submittedName>
</protein>
<gene>
    <name evidence="1" type="ORF">AYI68_g8006</name>
</gene>
<evidence type="ECO:0000313" key="1">
    <source>
        <dbReference type="EMBL" id="OLY77955.1"/>
    </source>
</evidence>